<comment type="caution">
    <text evidence="1">The sequence shown here is derived from an EMBL/GenBank/DDBJ whole genome shotgun (WGS) entry which is preliminary data.</text>
</comment>
<dbReference type="Pfam" id="PF01042">
    <property type="entry name" value="Ribonuc_L-PSP"/>
    <property type="match status" value="1"/>
</dbReference>
<name>A0ABU8LGN2_9MICO</name>
<dbReference type="PANTHER" id="PTHR11803">
    <property type="entry name" value="2-IMINOBUTANOATE/2-IMINOPROPANOATE DEAMINASE RIDA"/>
    <property type="match status" value="1"/>
</dbReference>
<dbReference type="GO" id="GO:0016787">
    <property type="term" value="F:hydrolase activity"/>
    <property type="evidence" value="ECO:0007669"/>
    <property type="project" value="UniProtKB-KW"/>
</dbReference>
<dbReference type="RefSeq" id="WP_337316897.1">
    <property type="nucleotide sequence ID" value="NZ_JBBDGN010000001.1"/>
</dbReference>
<dbReference type="CDD" id="cd00448">
    <property type="entry name" value="YjgF_YER057c_UK114_family"/>
    <property type="match status" value="1"/>
</dbReference>
<keyword evidence="2" id="KW-1185">Reference proteome</keyword>
<evidence type="ECO:0000313" key="1">
    <source>
        <dbReference type="EMBL" id="MEJ1090493.1"/>
    </source>
</evidence>
<organism evidence="1 2">
    <name type="scientific">Microbacterium istanbulense</name>
    <dbReference type="NCBI Taxonomy" id="3122049"/>
    <lineage>
        <taxon>Bacteria</taxon>
        <taxon>Bacillati</taxon>
        <taxon>Actinomycetota</taxon>
        <taxon>Actinomycetes</taxon>
        <taxon>Micrococcales</taxon>
        <taxon>Microbacteriaceae</taxon>
        <taxon>Microbacterium</taxon>
    </lineage>
</organism>
<proteinExistence type="predicted"/>
<accession>A0ABU8LGN2</accession>
<protein>
    <submittedName>
        <fullName evidence="1">RidA family protein</fullName>
        <ecNumber evidence="1">3.5.-.-</ecNumber>
    </submittedName>
</protein>
<dbReference type="InterPro" id="IPR006175">
    <property type="entry name" value="YjgF/YER057c/UK114"/>
</dbReference>
<keyword evidence="1" id="KW-0378">Hydrolase</keyword>
<dbReference type="EMBL" id="JBBDGN010000001">
    <property type="protein sequence ID" value="MEJ1090493.1"/>
    <property type="molecule type" value="Genomic_DNA"/>
</dbReference>
<reference evidence="1 2" key="1">
    <citation type="submission" date="2024-02" db="EMBL/GenBank/DDBJ databases">
        <authorList>
            <person name="Saticioglu I.B."/>
        </authorList>
    </citation>
    <scope>NUCLEOTIDE SEQUENCE [LARGE SCALE GENOMIC DNA]</scope>
    <source>
        <strain evidence="1 2">Mu-43</strain>
    </source>
</reference>
<sequence>MDIDLIAPLGVDGRPFSAAARSGGWVLPAGQAGERADGTVPESFAEEVALALDNLSAVLESAGSDLAHVLRIEVILRDMADFPVMNEVYLARIAPPRPPRFTIGAGLAPGYRVEFVATAVVRD</sequence>
<dbReference type="Gene3D" id="3.30.1330.40">
    <property type="entry name" value="RutC-like"/>
    <property type="match status" value="1"/>
</dbReference>
<gene>
    <name evidence="1" type="ORF">WDU93_02210</name>
</gene>
<dbReference type="InterPro" id="IPR035959">
    <property type="entry name" value="RutC-like_sf"/>
</dbReference>
<evidence type="ECO:0000313" key="2">
    <source>
        <dbReference type="Proteomes" id="UP001366085"/>
    </source>
</evidence>
<dbReference type="EC" id="3.5.-.-" evidence="1"/>
<dbReference type="Proteomes" id="UP001366085">
    <property type="component" value="Unassembled WGS sequence"/>
</dbReference>
<dbReference type="PANTHER" id="PTHR11803:SF39">
    <property type="entry name" value="2-IMINOBUTANOATE_2-IMINOPROPANOATE DEAMINASE"/>
    <property type="match status" value="1"/>
</dbReference>
<dbReference type="SUPFAM" id="SSF55298">
    <property type="entry name" value="YjgF-like"/>
    <property type="match status" value="1"/>
</dbReference>